<evidence type="ECO:0000256" key="2">
    <source>
        <dbReference type="ARBA" id="ARBA00022604"/>
    </source>
</evidence>
<dbReference type="Gramene" id="Zm00001eb008240_T005">
    <property type="protein sequence ID" value="Zm00001eb008240_P005"/>
    <property type="gene ID" value="Zm00001eb008240"/>
</dbReference>
<keyword evidence="6" id="KW-1185">Reference proteome</keyword>
<sequence length="872" mass="98541">MRAFNGRRLHDPKPPSFLPLPLAPRTTTPPPPPPSSPPHAIPPLNFRYLTPCPRWSAWVATALSDPVFAPILASSAISGAVAASTAVVSPDRAALSALLSLWDPDTHAFRLPAGPATFTLEDALVLAGLPPAGAPLDRTLTPEEDDLRVRLVVEREKIKELHPCARAARRVSAEVWLEWFDGGGIRPGEDDELRWLGFLAYWLAFFVTPRLRSRGGELPERVFAHAARLSLGERIALGQGMVANLYAEMDKIVTCTVADGVCGRLDVCVPVWMLQVWMWERYKRLCPPELKAPQFPVSNVRVLYWSRRKKKSTSEEALKILLDEVCFEWRPYRHNSLNWMEPKWFNKDTILVTCHGKDKPEWLLDYIAVISQTMLTGFHSDDTDNSVLYNPQLVARQFGYDQAAPVSIVREIHFEGIELWIPSIGRYGMPGEDYVAWCSSSGQFYKHQNDVQYGCSVLRNHENGAISSQLNVNEKCVVVPTLDQFITQVTRRDHINYIVEGQPEKMDNGSHEDETEVIVCGLEACVKDSRTTSVKQNVQKQRDKFAEDGGDSKKKRKVESNTKRSSLQLEGQKYSSLQKALNSDSKKCEELAQVDSDDECIVLEQPKNKCEVINLDDDEEQSVSNREHHNMQLVLELEEFVRSGLLSQWEESSDEDDVSGSKQETQKKSNNDPYAEAAMREYPLFFEFIPQKPHYRGFVNYDETLGDLPYSGLWFLLIGLAKEVLKTSCDTDASEIAYLMKKAQHLEQLGFNVTHLIARLKEPQIRLKKLQDSRARLDHAREKEEGNVVESLSSHLNKLKGNIRMMDSHLDGTKQAFISNIQDKLNEGINLASLEKEVETAEKCCQAMKDEVAAMRMRLSVCSWISNCSLEG</sequence>
<feature type="compositionally biased region" description="Pro residues" evidence="3">
    <location>
        <begin position="14"/>
        <end position="38"/>
    </location>
</feature>
<evidence type="ECO:0000256" key="1">
    <source>
        <dbReference type="ARBA" id="ARBA00022448"/>
    </source>
</evidence>
<dbReference type="Pfam" id="PF05266">
    <property type="entry name" value="DUF724"/>
    <property type="match status" value="1"/>
</dbReference>
<dbReference type="PANTHER" id="PTHR46033">
    <property type="entry name" value="PROTEIN MAIN-LIKE 2"/>
    <property type="match status" value="1"/>
</dbReference>
<proteinExistence type="evidence at protein level"/>
<evidence type="ECO:0000313" key="6">
    <source>
        <dbReference type="Proteomes" id="UP000007305"/>
    </source>
</evidence>
<dbReference type="Proteomes" id="UP000007305">
    <property type="component" value="Chromosome 1"/>
</dbReference>
<protein>
    <recommendedName>
        <fullName evidence="4">Aminotransferase-like plant mobile domain-containing protein</fullName>
    </recommendedName>
</protein>
<organism evidence="5 6">
    <name type="scientific">Zea mays</name>
    <name type="common">Maize</name>
    <dbReference type="NCBI Taxonomy" id="4577"/>
    <lineage>
        <taxon>Eukaryota</taxon>
        <taxon>Viridiplantae</taxon>
        <taxon>Streptophyta</taxon>
        <taxon>Embryophyta</taxon>
        <taxon>Tracheophyta</taxon>
        <taxon>Spermatophyta</taxon>
        <taxon>Magnoliopsida</taxon>
        <taxon>Liliopsida</taxon>
        <taxon>Poales</taxon>
        <taxon>Poaceae</taxon>
        <taxon>PACMAD clade</taxon>
        <taxon>Panicoideae</taxon>
        <taxon>Andropogonodae</taxon>
        <taxon>Andropogoneae</taxon>
        <taxon>Tripsacinae</taxon>
        <taxon>Zea</taxon>
    </lineage>
</organism>
<dbReference type="InterPro" id="IPR007930">
    <property type="entry name" value="DUF724"/>
</dbReference>
<name>A0A804LFT7_MAIZE</name>
<evidence type="ECO:0000313" key="5">
    <source>
        <dbReference type="EnsemblPlants" id="Zm00001eb008240_P001"/>
    </source>
</evidence>
<feature type="region of interest" description="Disordered" evidence="3">
    <location>
        <begin position="1"/>
        <end position="38"/>
    </location>
</feature>
<evidence type="ECO:0000259" key="4">
    <source>
        <dbReference type="Pfam" id="PF10536"/>
    </source>
</evidence>
<dbReference type="GO" id="GO:0010073">
    <property type="term" value="P:meristem maintenance"/>
    <property type="evidence" value="ECO:0007669"/>
    <property type="project" value="InterPro"/>
</dbReference>
<dbReference type="InterPro" id="IPR044824">
    <property type="entry name" value="MAIN-like"/>
</dbReference>
<dbReference type="Gramene" id="Zm00001eb008240_T001">
    <property type="protein sequence ID" value="Zm00001eb008240_P001"/>
    <property type="gene ID" value="Zm00001eb008240"/>
</dbReference>
<dbReference type="Gramene" id="Zm00001eb008240_T002">
    <property type="protein sequence ID" value="Zm00001eb008240_P002"/>
    <property type="gene ID" value="Zm00001eb008240"/>
</dbReference>
<accession>A0A804LFT7</accession>
<feature type="domain" description="Aminotransferase-like plant mobile" evidence="4">
    <location>
        <begin position="77"/>
        <end position="408"/>
    </location>
</feature>
<dbReference type="EnsemblPlants" id="Zm00001eb008240_T005">
    <property type="protein sequence ID" value="Zm00001eb008240_P005"/>
    <property type="gene ID" value="Zm00001eb008240"/>
</dbReference>
<evidence type="ECO:0007829" key="7">
    <source>
        <dbReference type="PeptideAtlas" id="A0A804LFT7"/>
    </source>
</evidence>
<reference evidence="5" key="2">
    <citation type="submission" date="2019-07" db="EMBL/GenBank/DDBJ databases">
        <authorList>
            <person name="Seetharam A."/>
            <person name="Woodhouse M."/>
            <person name="Cannon E."/>
        </authorList>
    </citation>
    <scope>NUCLEOTIDE SEQUENCE [LARGE SCALE GENOMIC DNA]</scope>
    <source>
        <strain evidence="5">cv. B73</strain>
    </source>
</reference>
<dbReference type="PANTHER" id="PTHR46033:SF40">
    <property type="entry name" value="EXPRESSED PROTEIN"/>
    <property type="match status" value="1"/>
</dbReference>
<dbReference type="EnsemblPlants" id="Zm00001eb008240_T001">
    <property type="protein sequence ID" value="Zm00001eb008240_P001"/>
    <property type="gene ID" value="Zm00001eb008240"/>
</dbReference>
<dbReference type="InterPro" id="IPR019557">
    <property type="entry name" value="AminoTfrase-like_pln_mobile"/>
</dbReference>
<keyword evidence="1" id="KW-0813">Transport</keyword>
<reference evidence="5" key="3">
    <citation type="submission" date="2021-05" db="UniProtKB">
        <authorList>
            <consortium name="EnsemblPlants"/>
        </authorList>
    </citation>
    <scope>IDENTIFICATION</scope>
    <source>
        <strain evidence="5">cv. B73</strain>
    </source>
</reference>
<dbReference type="AlphaFoldDB" id="A0A804LFT7"/>
<dbReference type="EnsemblPlants" id="Zm00001eb008240_T002">
    <property type="protein sequence ID" value="Zm00001eb008240_P002"/>
    <property type="gene ID" value="Zm00001eb008240"/>
</dbReference>
<gene>
    <name evidence="5" type="primary">LOC103632501</name>
</gene>
<feature type="region of interest" description="Disordered" evidence="3">
    <location>
        <begin position="651"/>
        <end position="673"/>
    </location>
</feature>
<keyword evidence="2" id="KW-0341">Growth regulation</keyword>
<feature type="compositionally biased region" description="Basic and acidic residues" evidence="3">
    <location>
        <begin position="540"/>
        <end position="562"/>
    </location>
</feature>
<evidence type="ECO:0000256" key="3">
    <source>
        <dbReference type="SAM" id="MobiDB-lite"/>
    </source>
</evidence>
<reference evidence="6" key="1">
    <citation type="submission" date="2015-12" db="EMBL/GenBank/DDBJ databases">
        <title>Update maize B73 reference genome by single molecule sequencing technologies.</title>
        <authorList>
            <consortium name="Maize Genome Sequencing Project"/>
            <person name="Ware D."/>
        </authorList>
    </citation>
    <scope>NUCLEOTIDE SEQUENCE [LARGE SCALE GENOMIC DNA]</scope>
    <source>
        <strain evidence="6">cv. B73</strain>
    </source>
</reference>
<keyword evidence="7" id="KW-1267">Proteomics identification</keyword>
<dbReference type="Pfam" id="PF10536">
    <property type="entry name" value="PMD"/>
    <property type="match status" value="1"/>
</dbReference>
<feature type="region of interest" description="Disordered" evidence="3">
    <location>
        <begin position="536"/>
        <end position="571"/>
    </location>
</feature>